<name>A0A6J7U825_9ZZZZ</name>
<keyword evidence="1" id="KW-0812">Transmembrane</keyword>
<dbReference type="SUPFAM" id="SSF47781">
    <property type="entry name" value="RuvA domain 2-like"/>
    <property type="match status" value="1"/>
</dbReference>
<gene>
    <name evidence="3" type="ORF">UFOPK4098_01281</name>
    <name evidence="4" type="ORF">UFOPK4347_00273</name>
</gene>
<evidence type="ECO:0000313" key="3">
    <source>
        <dbReference type="EMBL" id="CAB5027834.1"/>
    </source>
</evidence>
<sequence length="244" mass="25138">MKYLKRLEDKCFQFIRWYGPARAFATAGSVAVVCVGAWWLLRAPAPPLENSLPLVSIASASDSSSSSVAGAIPSTTLVGVREVVVHVAGAVNTPGVYRLKPTARVIDAVNAAGGVTASADTAAVNLALPLLDAEQVYIPIRSSQRPHTTVAVQRKILATPSSPSSTTAVAPIGTTESSVKSALININTATALELEALPSVGPSTAKAIVAFRTKNGPFGKAEDLLKVPGIGDGKLAAMKPFVAL</sequence>
<dbReference type="PANTHER" id="PTHR21180:SF32">
    <property type="entry name" value="ENDONUCLEASE_EXONUCLEASE_PHOSPHATASE FAMILY DOMAIN-CONTAINING PROTEIN 1"/>
    <property type="match status" value="1"/>
</dbReference>
<evidence type="ECO:0000259" key="2">
    <source>
        <dbReference type="Pfam" id="PF10531"/>
    </source>
</evidence>
<dbReference type="InterPro" id="IPR004509">
    <property type="entry name" value="Competence_ComEA_HhH"/>
</dbReference>
<dbReference type="PANTHER" id="PTHR21180">
    <property type="entry name" value="ENDONUCLEASE/EXONUCLEASE/PHOSPHATASE FAMILY DOMAIN-CONTAINING PROTEIN 1"/>
    <property type="match status" value="1"/>
</dbReference>
<keyword evidence="1" id="KW-1133">Transmembrane helix</keyword>
<keyword evidence="1" id="KW-0472">Membrane</keyword>
<dbReference type="InterPro" id="IPR019554">
    <property type="entry name" value="Soluble_ligand-bd"/>
</dbReference>
<dbReference type="InterPro" id="IPR051675">
    <property type="entry name" value="Endo/Exo/Phosphatase_dom_1"/>
</dbReference>
<dbReference type="Pfam" id="PF12836">
    <property type="entry name" value="HHH_3"/>
    <property type="match status" value="1"/>
</dbReference>
<dbReference type="Gene3D" id="3.10.560.10">
    <property type="entry name" value="Outer membrane lipoprotein wza domain like"/>
    <property type="match status" value="1"/>
</dbReference>
<feature type="transmembrane region" description="Helical" evidence="1">
    <location>
        <begin position="21"/>
        <end position="41"/>
    </location>
</feature>
<proteinExistence type="predicted"/>
<dbReference type="EMBL" id="CAFBQU010000004">
    <property type="protein sequence ID" value="CAB5060348.1"/>
    <property type="molecule type" value="Genomic_DNA"/>
</dbReference>
<dbReference type="InterPro" id="IPR010994">
    <property type="entry name" value="RuvA_2-like"/>
</dbReference>
<dbReference type="Pfam" id="PF10531">
    <property type="entry name" value="SLBB"/>
    <property type="match status" value="1"/>
</dbReference>
<dbReference type="AlphaFoldDB" id="A0A6J7U825"/>
<feature type="domain" description="Soluble ligand binding" evidence="2">
    <location>
        <begin position="84"/>
        <end position="128"/>
    </location>
</feature>
<evidence type="ECO:0000256" key="1">
    <source>
        <dbReference type="SAM" id="Phobius"/>
    </source>
</evidence>
<organism evidence="4">
    <name type="scientific">freshwater metagenome</name>
    <dbReference type="NCBI Taxonomy" id="449393"/>
    <lineage>
        <taxon>unclassified sequences</taxon>
        <taxon>metagenomes</taxon>
        <taxon>ecological metagenomes</taxon>
    </lineage>
</organism>
<dbReference type="GO" id="GO:0015627">
    <property type="term" value="C:type II protein secretion system complex"/>
    <property type="evidence" value="ECO:0007669"/>
    <property type="project" value="TreeGrafter"/>
</dbReference>
<protein>
    <submittedName>
        <fullName evidence="4">Unannotated protein</fullName>
    </submittedName>
</protein>
<accession>A0A6J7U825</accession>
<dbReference type="GO" id="GO:0015628">
    <property type="term" value="P:protein secretion by the type II secretion system"/>
    <property type="evidence" value="ECO:0007669"/>
    <property type="project" value="TreeGrafter"/>
</dbReference>
<reference evidence="4" key="1">
    <citation type="submission" date="2020-05" db="EMBL/GenBank/DDBJ databases">
        <authorList>
            <person name="Chiriac C."/>
            <person name="Salcher M."/>
            <person name="Ghai R."/>
            <person name="Kavagutti S V."/>
        </authorList>
    </citation>
    <scope>NUCLEOTIDE SEQUENCE</scope>
</reference>
<evidence type="ECO:0000313" key="4">
    <source>
        <dbReference type="EMBL" id="CAB5060348.1"/>
    </source>
</evidence>
<dbReference type="Gene3D" id="1.10.150.280">
    <property type="entry name" value="AF1531-like domain"/>
    <property type="match status" value="1"/>
</dbReference>
<dbReference type="NCBIfam" id="TIGR00426">
    <property type="entry name" value="competence protein ComEA helix-hairpin-helix repeat region"/>
    <property type="match status" value="1"/>
</dbReference>
<dbReference type="EMBL" id="CAFBPN010000090">
    <property type="protein sequence ID" value="CAB5027834.1"/>
    <property type="molecule type" value="Genomic_DNA"/>
</dbReference>